<dbReference type="STRING" id="1097556.R4X8H9"/>
<dbReference type="PANTHER" id="PTHR48075:SF5">
    <property type="entry name" value="3-HYDROXYBUTYRYL-COA DEHYDROGENASE"/>
    <property type="match status" value="1"/>
</dbReference>
<dbReference type="InterPro" id="IPR022694">
    <property type="entry name" value="3-OHacyl-CoA_DH"/>
</dbReference>
<evidence type="ECO:0000256" key="5">
    <source>
        <dbReference type="PIRSR" id="PIRSR000105-2"/>
    </source>
</evidence>
<feature type="domain" description="3-hydroxyacyl-CoA dehydrogenase C-terminal" evidence="6">
    <location>
        <begin position="212"/>
        <end position="308"/>
    </location>
</feature>
<proteinExistence type="inferred from homology"/>
<accession>R4X8H9</accession>
<dbReference type="EMBL" id="CAHR02000048">
    <property type="protein sequence ID" value="CCG81621.1"/>
    <property type="molecule type" value="Genomic_DNA"/>
</dbReference>
<feature type="binding site" evidence="5">
    <location>
        <position position="169"/>
    </location>
    <ligand>
        <name>NAD(+)</name>
        <dbReference type="ChEBI" id="CHEBI:57540"/>
    </ligand>
</feature>
<dbReference type="SUPFAM" id="SSF51735">
    <property type="entry name" value="NAD(P)-binding Rossmann-fold domains"/>
    <property type="match status" value="1"/>
</dbReference>
<dbReference type="Proteomes" id="UP000013776">
    <property type="component" value="Unassembled WGS sequence"/>
</dbReference>
<evidence type="ECO:0000256" key="1">
    <source>
        <dbReference type="ARBA" id="ARBA00005005"/>
    </source>
</evidence>
<dbReference type="Pfam" id="PF00725">
    <property type="entry name" value="3HCDH"/>
    <property type="match status" value="1"/>
</dbReference>
<dbReference type="InterPro" id="IPR006108">
    <property type="entry name" value="3HC_DH_C"/>
</dbReference>
<organism evidence="8 9">
    <name type="scientific">Taphrina deformans (strain PYCC 5710 / ATCC 11124 / CBS 356.35 / IMI 108563 / JCM 9778 / NBRC 8474)</name>
    <name type="common">Peach leaf curl fungus</name>
    <name type="synonym">Lalaria deformans</name>
    <dbReference type="NCBI Taxonomy" id="1097556"/>
    <lineage>
        <taxon>Eukaryota</taxon>
        <taxon>Fungi</taxon>
        <taxon>Dikarya</taxon>
        <taxon>Ascomycota</taxon>
        <taxon>Taphrinomycotina</taxon>
        <taxon>Taphrinomycetes</taxon>
        <taxon>Taphrinales</taxon>
        <taxon>Taphrinaceae</taxon>
        <taxon>Taphrina</taxon>
    </lineage>
</organism>
<dbReference type="eggNOG" id="KOG2304">
    <property type="taxonomic scope" value="Eukaryota"/>
</dbReference>
<dbReference type="PIRSF" id="PIRSF000105">
    <property type="entry name" value="HCDH"/>
    <property type="match status" value="1"/>
</dbReference>
<keyword evidence="3" id="KW-0560">Oxidoreductase</keyword>
<dbReference type="Pfam" id="PF02737">
    <property type="entry name" value="3HCDH_N"/>
    <property type="match status" value="1"/>
</dbReference>
<feature type="domain" description="3-hydroxyacyl-CoA dehydrogenase NAD binding" evidence="7">
    <location>
        <begin position="28"/>
        <end position="206"/>
    </location>
</feature>
<gene>
    <name evidence="8" type="ORF">TAPDE_001276</name>
</gene>
<evidence type="ECO:0000313" key="8">
    <source>
        <dbReference type="EMBL" id="CCG81621.1"/>
    </source>
</evidence>
<dbReference type="InterPro" id="IPR006180">
    <property type="entry name" value="3-OHacyl-CoA_DH_CS"/>
</dbReference>
<keyword evidence="5" id="KW-0520">NAD</keyword>
<dbReference type="InterPro" id="IPR036291">
    <property type="entry name" value="NAD(P)-bd_dom_sf"/>
</dbReference>
<feature type="binding site" evidence="5">
    <location>
        <position position="117"/>
    </location>
    <ligand>
        <name>NAD(+)</name>
        <dbReference type="ChEBI" id="CHEBI:57540"/>
    </ligand>
</feature>
<evidence type="ECO:0000259" key="6">
    <source>
        <dbReference type="Pfam" id="PF00725"/>
    </source>
</evidence>
<evidence type="ECO:0000256" key="2">
    <source>
        <dbReference type="ARBA" id="ARBA00009463"/>
    </source>
</evidence>
<feature type="binding site" evidence="5">
    <location>
        <position position="144"/>
    </location>
    <ligand>
        <name>NAD(+)</name>
        <dbReference type="ChEBI" id="CHEBI:57540"/>
    </ligand>
</feature>
<dbReference type="InterPro" id="IPR008927">
    <property type="entry name" value="6-PGluconate_DH-like_C_sf"/>
</dbReference>
<sequence>MLRAPIRSINSSRRCFTTAAVLTKDVKKAGVLGGGQMGLGIAIVIANIAKTPVTLVDASEHALTKGQSFMKKLLEKDVAKGRITQEQSDTTTGLINFSSNIDTGFDDVDFLIEAIPEIPSLKFDVFKRLAQQVPKTTVLATNTSSIGITKIAHAAVGAEDRVIGFHLMNPVPVMRGMEVITGLQTSKETLETALSFGQKMGKVVSRSQDSPGFLANRLLMPYLNEAIIALETGVGEATDIDNIMKNGCSMPMGPLALADFIGLDTCLSIMRVLYGETGDSKYRPAILLGKMVDAGWVGKKAGKGFYDY</sequence>
<dbReference type="SUPFAM" id="SSF48179">
    <property type="entry name" value="6-phosphogluconate dehydrogenase C-terminal domain-like"/>
    <property type="match status" value="1"/>
</dbReference>
<dbReference type="AlphaFoldDB" id="R4X8H9"/>
<evidence type="ECO:0000259" key="7">
    <source>
        <dbReference type="Pfam" id="PF02737"/>
    </source>
</evidence>
<keyword evidence="9" id="KW-1185">Reference proteome</keyword>
<evidence type="ECO:0000256" key="4">
    <source>
        <dbReference type="PIRSR" id="PIRSR000105-1"/>
    </source>
</evidence>
<name>R4X8H9_TAPDE</name>
<dbReference type="GO" id="GO:0006631">
    <property type="term" value="P:fatty acid metabolic process"/>
    <property type="evidence" value="ECO:0007669"/>
    <property type="project" value="InterPro"/>
</dbReference>
<dbReference type="Gene3D" id="3.40.50.720">
    <property type="entry name" value="NAD(P)-binding Rossmann-like Domain"/>
    <property type="match status" value="1"/>
</dbReference>
<protein>
    <submittedName>
        <fullName evidence="8">Probable 3-hydroxybutyryl-CoA dehydrogenase</fullName>
    </submittedName>
</protein>
<dbReference type="FunFam" id="3.40.50.720:FF:000009">
    <property type="entry name" value="Fatty oxidation complex, alpha subunit"/>
    <property type="match status" value="1"/>
</dbReference>
<dbReference type="Gene3D" id="1.10.1040.10">
    <property type="entry name" value="N-(1-d-carboxylethyl)-l-norvaline Dehydrogenase, domain 2"/>
    <property type="match status" value="1"/>
</dbReference>
<dbReference type="GO" id="GO:0016616">
    <property type="term" value="F:oxidoreductase activity, acting on the CH-OH group of donors, NAD or NADP as acceptor"/>
    <property type="evidence" value="ECO:0007669"/>
    <property type="project" value="InterPro"/>
</dbReference>
<comment type="caution">
    <text evidence="8">The sequence shown here is derived from an EMBL/GenBank/DDBJ whole genome shotgun (WGS) entry which is preliminary data.</text>
</comment>
<feature type="binding site" evidence="5">
    <location>
        <position position="300"/>
    </location>
    <ligand>
        <name>NAD(+)</name>
        <dbReference type="ChEBI" id="CHEBI:57540"/>
    </ligand>
</feature>
<feature type="binding site" evidence="5">
    <location>
        <position position="122"/>
    </location>
    <ligand>
        <name>NAD(+)</name>
        <dbReference type="ChEBI" id="CHEBI:57540"/>
    </ligand>
</feature>
<feature type="binding site" evidence="5">
    <location>
        <begin position="33"/>
        <end position="38"/>
    </location>
    <ligand>
        <name>NAD(+)</name>
        <dbReference type="ChEBI" id="CHEBI:57540"/>
    </ligand>
</feature>
<dbReference type="InterPro" id="IPR006176">
    <property type="entry name" value="3-OHacyl-CoA_DH_NAD-bd"/>
</dbReference>
<dbReference type="PROSITE" id="PS00067">
    <property type="entry name" value="3HCDH"/>
    <property type="match status" value="1"/>
</dbReference>
<dbReference type="PANTHER" id="PTHR48075">
    <property type="entry name" value="3-HYDROXYACYL-COA DEHYDROGENASE FAMILY PROTEIN"/>
    <property type="match status" value="1"/>
</dbReference>
<evidence type="ECO:0000313" key="9">
    <source>
        <dbReference type="Proteomes" id="UP000013776"/>
    </source>
</evidence>
<dbReference type="GO" id="GO:0070403">
    <property type="term" value="F:NAD+ binding"/>
    <property type="evidence" value="ECO:0007669"/>
    <property type="project" value="InterPro"/>
</dbReference>
<dbReference type="OrthoDB" id="5958943at2759"/>
<dbReference type="VEuPathDB" id="FungiDB:TAPDE_001276"/>
<comment type="similarity">
    <text evidence="2">Belongs to the 3-hydroxyacyl-CoA dehydrogenase family.</text>
</comment>
<feature type="site" description="Important for catalytic activity" evidence="4">
    <location>
        <position position="166"/>
    </location>
</feature>
<comment type="pathway">
    <text evidence="1">Lipid metabolism; fatty acid beta-oxidation.</text>
</comment>
<feature type="binding site" evidence="5">
    <location>
        <position position="57"/>
    </location>
    <ligand>
        <name>NAD(+)</name>
        <dbReference type="ChEBI" id="CHEBI:57540"/>
    </ligand>
</feature>
<reference evidence="8 9" key="1">
    <citation type="journal article" date="2013" name="MBio">
        <title>Genome sequencing of the plant pathogen Taphrina deformans, the causal agent of peach leaf curl.</title>
        <authorList>
            <person name="Cisse O.H."/>
            <person name="Almeida J.M.G.C.F."/>
            <person name="Fonseca A."/>
            <person name="Kumar A.A."/>
            <person name="Salojaervi J."/>
            <person name="Overmyer K."/>
            <person name="Hauser P.M."/>
            <person name="Pagni M."/>
        </authorList>
    </citation>
    <scope>NUCLEOTIDE SEQUENCE [LARGE SCALE GENOMIC DNA]</scope>
    <source>
        <strain evidence="9">PYCC 5710 / ATCC 11124 / CBS 356.35 / IMI 108563 / JCM 9778 / NBRC 8474</strain>
    </source>
</reference>
<evidence type="ECO:0000256" key="3">
    <source>
        <dbReference type="ARBA" id="ARBA00023002"/>
    </source>
</evidence>
<dbReference type="InterPro" id="IPR013328">
    <property type="entry name" value="6PGD_dom2"/>
</dbReference>